<evidence type="ECO:0000313" key="7">
    <source>
        <dbReference type="EMBL" id="KOO68001.1"/>
    </source>
</evidence>
<comment type="caution">
    <text evidence="7">The sequence shown here is derived from an EMBL/GenBank/DDBJ whole genome shotgun (WGS) entry which is preliminary data.</text>
</comment>
<organism evidence="7 8">
    <name type="scientific">Xylanibacter rarus</name>
    <dbReference type="NCBI Taxonomy" id="1676614"/>
    <lineage>
        <taxon>Bacteria</taxon>
        <taxon>Pseudomonadati</taxon>
        <taxon>Bacteroidota</taxon>
        <taxon>Bacteroidia</taxon>
        <taxon>Bacteroidales</taxon>
        <taxon>Prevotellaceae</taxon>
        <taxon>Xylanibacter</taxon>
    </lineage>
</organism>
<dbReference type="InterPro" id="IPR017900">
    <property type="entry name" value="4Fe4S_Fe_S_CS"/>
</dbReference>
<dbReference type="AlphaFoldDB" id="A0A8E1UQ53"/>
<dbReference type="InterPro" id="IPR008254">
    <property type="entry name" value="Flavodoxin/NO_synth"/>
</dbReference>
<keyword evidence="1" id="KW-0004">4Fe-4S</keyword>
<accession>A0A8E1UQ53</accession>
<protein>
    <recommendedName>
        <fullName evidence="9">Ferredoxin</fullName>
    </recommendedName>
</protein>
<dbReference type="RefSeq" id="WP_053398724.1">
    <property type="nucleotide sequence ID" value="NZ_LFQU01000020.1"/>
</dbReference>
<dbReference type="PROSITE" id="PS50902">
    <property type="entry name" value="FLAVODOXIN_LIKE"/>
    <property type="match status" value="1"/>
</dbReference>
<dbReference type="SUPFAM" id="SSF52218">
    <property type="entry name" value="Flavoproteins"/>
    <property type="match status" value="1"/>
</dbReference>
<dbReference type="PROSITE" id="PS00198">
    <property type="entry name" value="4FE4S_FER_1"/>
    <property type="match status" value="1"/>
</dbReference>
<evidence type="ECO:0000256" key="4">
    <source>
        <dbReference type="ARBA" id="ARBA00023014"/>
    </source>
</evidence>
<reference evidence="7 8" key="1">
    <citation type="submission" date="2015-06" db="EMBL/GenBank/DDBJ databases">
        <title>Prevotella sp. 109, sp. nov., a novel member of the family Prevotellaceae isolated from human faeces.</title>
        <authorList>
            <person name="Shkoporov A.N."/>
            <person name="Chaplin A.V."/>
            <person name="Kafarskaia L.I."/>
            <person name="Efimov B.A."/>
        </authorList>
    </citation>
    <scope>NUCLEOTIDE SEQUENCE [LARGE SCALE GENOMIC DNA]</scope>
    <source>
        <strain evidence="7 8">109</strain>
    </source>
</reference>
<feature type="domain" description="4Fe-4S ferredoxin-type" evidence="6">
    <location>
        <begin position="214"/>
        <end position="240"/>
    </location>
</feature>
<dbReference type="SUPFAM" id="SSF54862">
    <property type="entry name" value="4Fe-4S ferredoxins"/>
    <property type="match status" value="1"/>
</dbReference>
<dbReference type="PROSITE" id="PS51379">
    <property type="entry name" value="4FE4S_FER_2"/>
    <property type="match status" value="2"/>
</dbReference>
<gene>
    <name evidence="7" type="ORF">ACU52_10360</name>
</gene>
<dbReference type="OrthoDB" id="9813995at2"/>
<dbReference type="GO" id="GO:0046872">
    <property type="term" value="F:metal ion binding"/>
    <property type="evidence" value="ECO:0007669"/>
    <property type="project" value="UniProtKB-KW"/>
</dbReference>
<evidence type="ECO:0000256" key="3">
    <source>
        <dbReference type="ARBA" id="ARBA00023004"/>
    </source>
</evidence>
<keyword evidence="4" id="KW-0411">Iron-sulfur</keyword>
<dbReference type="PANTHER" id="PTHR24960">
    <property type="entry name" value="PHOTOSYSTEM I IRON-SULFUR CENTER-RELATED"/>
    <property type="match status" value="1"/>
</dbReference>
<evidence type="ECO:0000256" key="1">
    <source>
        <dbReference type="ARBA" id="ARBA00022485"/>
    </source>
</evidence>
<evidence type="ECO:0000256" key="2">
    <source>
        <dbReference type="ARBA" id="ARBA00022723"/>
    </source>
</evidence>
<dbReference type="GO" id="GO:0010181">
    <property type="term" value="F:FMN binding"/>
    <property type="evidence" value="ECO:0007669"/>
    <property type="project" value="InterPro"/>
</dbReference>
<evidence type="ECO:0000259" key="6">
    <source>
        <dbReference type="PROSITE" id="PS51379"/>
    </source>
</evidence>
<dbReference type="PANTHER" id="PTHR24960:SF79">
    <property type="entry name" value="PHOTOSYSTEM I IRON-SULFUR CENTER"/>
    <property type="match status" value="1"/>
</dbReference>
<feature type="domain" description="Flavodoxin-like" evidence="5">
    <location>
        <begin position="6"/>
        <end position="150"/>
    </location>
</feature>
<proteinExistence type="predicted"/>
<dbReference type="Gene3D" id="3.40.50.360">
    <property type="match status" value="1"/>
</dbReference>
<dbReference type="EMBL" id="LFQU01000020">
    <property type="protein sequence ID" value="KOO68001.1"/>
    <property type="molecule type" value="Genomic_DNA"/>
</dbReference>
<evidence type="ECO:0000313" key="8">
    <source>
        <dbReference type="Proteomes" id="UP000036951"/>
    </source>
</evidence>
<dbReference type="GO" id="GO:0051539">
    <property type="term" value="F:4 iron, 4 sulfur cluster binding"/>
    <property type="evidence" value="ECO:0007669"/>
    <property type="project" value="UniProtKB-KW"/>
</dbReference>
<dbReference type="InterPro" id="IPR017896">
    <property type="entry name" value="4Fe4S_Fe-S-bd"/>
</dbReference>
<dbReference type="InterPro" id="IPR050157">
    <property type="entry name" value="PSI_iron-sulfur_center"/>
</dbReference>
<evidence type="ECO:0008006" key="9">
    <source>
        <dbReference type="Google" id="ProtNLM"/>
    </source>
</evidence>
<keyword evidence="8" id="KW-1185">Reference proteome</keyword>
<evidence type="ECO:0000259" key="5">
    <source>
        <dbReference type="PROSITE" id="PS50902"/>
    </source>
</evidence>
<keyword evidence="2" id="KW-0479">Metal-binding</keyword>
<name>A0A8E1UQ53_9BACT</name>
<dbReference type="InterPro" id="IPR029039">
    <property type="entry name" value="Flavoprotein-like_sf"/>
</dbReference>
<sequence length="261" mass="27819">MNITDIHVVYFSATYTTRTIVREIAKAIGGNIIEHDITNALPESEIRLSGDNSMLIVGAPVYVGRIPEAAAEALKMVHGNNTPAVAVCVYGNRDYDDALLEIKDTLNGNGFHTFAAGAFIGRHCIFPKVAEGRPDAADLEKAAAFGKRCAQLLADAAGTDALGNPEVKGNRPYREAHKVPMCPTGDKNTCTKCMTCVRLCPAGAISESDPCSTDTSKCIACGRCVVVCPHGSRAIYLPAYAEAAAKFTAAFSARREPETFF</sequence>
<dbReference type="Gene3D" id="3.30.70.20">
    <property type="match status" value="1"/>
</dbReference>
<keyword evidence="3" id="KW-0408">Iron</keyword>
<dbReference type="Pfam" id="PF00037">
    <property type="entry name" value="Fer4"/>
    <property type="match status" value="2"/>
</dbReference>
<dbReference type="Proteomes" id="UP000036951">
    <property type="component" value="Unassembled WGS sequence"/>
</dbReference>
<feature type="domain" description="4Fe-4S ferredoxin-type" evidence="6">
    <location>
        <begin position="181"/>
        <end position="210"/>
    </location>
</feature>